<dbReference type="InterPro" id="IPR002645">
    <property type="entry name" value="STAS_dom"/>
</dbReference>
<dbReference type="PANTHER" id="PTHR33495">
    <property type="entry name" value="ANTI-SIGMA FACTOR ANTAGONIST TM_1081-RELATED-RELATED"/>
    <property type="match status" value="1"/>
</dbReference>
<name>A0A9Q9IEK1_9ACTN</name>
<dbReference type="EMBL" id="CP073767">
    <property type="protein sequence ID" value="UWZ51075.1"/>
    <property type="molecule type" value="Genomic_DNA"/>
</dbReference>
<proteinExistence type="inferred from homology"/>
<protein>
    <recommendedName>
        <fullName evidence="2">Anti-sigma factor antagonist</fullName>
    </recommendedName>
</protein>
<accession>A0A9Q9IEK1</accession>
<evidence type="ECO:0000256" key="1">
    <source>
        <dbReference type="ARBA" id="ARBA00009013"/>
    </source>
</evidence>
<organism evidence="4 5">
    <name type="scientific">Dactylosporangium aurantiacum</name>
    <dbReference type="NCBI Taxonomy" id="35754"/>
    <lineage>
        <taxon>Bacteria</taxon>
        <taxon>Bacillati</taxon>
        <taxon>Actinomycetota</taxon>
        <taxon>Actinomycetes</taxon>
        <taxon>Micromonosporales</taxon>
        <taxon>Micromonosporaceae</taxon>
        <taxon>Dactylosporangium</taxon>
    </lineage>
</organism>
<evidence type="ECO:0000256" key="2">
    <source>
        <dbReference type="RuleBase" id="RU003749"/>
    </source>
</evidence>
<gene>
    <name evidence="4" type="ORF">Daura_30415</name>
</gene>
<dbReference type="Proteomes" id="UP001058003">
    <property type="component" value="Chromosome"/>
</dbReference>
<evidence type="ECO:0000313" key="4">
    <source>
        <dbReference type="EMBL" id="UWZ51075.1"/>
    </source>
</evidence>
<dbReference type="KEGG" id="daur:Daura_30415"/>
<dbReference type="Gene3D" id="3.30.750.24">
    <property type="entry name" value="STAS domain"/>
    <property type="match status" value="1"/>
</dbReference>
<dbReference type="PROSITE" id="PS50801">
    <property type="entry name" value="STAS"/>
    <property type="match status" value="1"/>
</dbReference>
<dbReference type="InterPro" id="IPR003658">
    <property type="entry name" value="Anti-sigma_ant"/>
</dbReference>
<dbReference type="AlphaFoldDB" id="A0A9Q9IEK1"/>
<dbReference type="RefSeq" id="WP_162189920.1">
    <property type="nucleotide sequence ID" value="NZ_CP073767.1"/>
</dbReference>
<dbReference type="InterPro" id="IPR036513">
    <property type="entry name" value="STAS_dom_sf"/>
</dbReference>
<dbReference type="SUPFAM" id="SSF52091">
    <property type="entry name" value="SpoIIaa-like"/>
    <property type="match status" value="1"/>
</dbReference>
<dbReference type="PANTHER" id="PTHR33495:SF2">
    <property type="entry name" value="ANTI-SIGMA FACTOR ANTAGONIST TM_1081-RELATED"/>
    <property type="match status" value="1"/>
</dbReference>
<keyword evidence="5" id="KW-1185">Reference proteome</keyword>
<dbReference type="GO" id="GO:0043856">
    <property type="term" value="F:anti-sigma factor antagonist activity"/>
    <property type="evidence" value="ECO:0007669"/>
    <property type="project" value="InterPro"/>
</dbReference>
<evidence type="ECO:0000313" key="5">
    <source>
        <dbReference type="Proteomes" id="UP001058003"/>
    </source>
</evidence>
<dbReference type="NCBIfam" id="TIGR00377">
    <property type="entry name" value="ant_ant_sig"/>
    <property type="match status" value="1"/>
</dbReference>
<evidence type="ECO:0000259" key="3">
    <source>
        <dbReference type="PROSITE" id="PS50801"/>
    </source>
</evidence>
<sequence>MQPIAHTPAMRLVEVLVTDPLDSSAAPRVRALLDDAAALHPADLVIDMTACAYVDAAGIGVLLDVHRKVWSDGGRLTLRGLSPRVARTLQLARVDRVLQVAAAAATPSPASS</sequence>
<dbReference type="CDD" id="cd07043">
    <property type="entry name" value="STAS_anti-anti-sigma_factors"/>
    <property type="match status" value="1"/>
</dbReference>
<feature type="domain" description="STAS" evidence="3">
    <location>
        <begin position="17"/>
        <end position="112"/>
    </location>
</feature>
<dbReference type="Pfam" id="PF01740">
    <property type="entry name" value="STAS"/>
    <property type="match status" value="1"/>
</dbReference>
<comment type="similarity">
    <text evidence="1 2">Belongs to the anti-sigma-factor antagonist family.</text>
</comment>
<reference evidence="4" key="1">
    <citation type="submission" date="2021-04" db="EMBL/GenBank/DDBJ databases">
        <title>Dactylosporangium aurantiacum NRRL B-8018 full assembly.</title>
        <authorList>
            <person name="Hartkoorn R.C."/>
            <person name="Beaudoing E."/>
            <person name="Hot D."/>
        </authorList>
    </citation>
    <scope>NUCLEOTIDE SEQUENCE</scope>
    <source>
        <strain evidence="4">NRRL B-8018</strain>
    </source>
</reference>